<comment type="catalytic activity">
    <reaction evidence="2">
        <text>thiamine phosphate + ATP = thiamine diphosphate + ADP</text>
        <dbReference type="Rhea" id="RHEA:15913"/>
        <dbReference type="ChEBI" id="CHEBI:30616"/>
        <dbReference type="ChEBI" id="CHEBI:37575"/>
        <dbReference type="ChEBI" id="CHEBI:58937"/>
        <dbReference type="ChEBI" id="CHEBI:456216"/>
        <dbReference type="EC" id="2.7.4.16"/>
    </reaction>
</comment>
<keyword evidence="2" id="KW-0547">Nucleotide-binding</keyword>
<dbReference type="Pfam" id="PF02769">
    <property type="entry name" value="AIRS_C"/>
    <property type="match status" value="1"/>
</dbReference>
<feature type="binding site" evidence="2">
    <location>
        <position position="209"/>
    </location>
    <ligand>
        <name>Mg(2+)</name>
        <dbReference type="ChEBI" id="CHEBI:18420"/>
        <label>5</label>
    </ligand>
</feature>
<feature type="domain" description="PurM-like C-terminal" evidence="4">
    <location>
        <begin position="149"/>
        <end position="264"/>
    </location>
</feature>
<evidence type="ECO:0000313" key="6">
    <source>
        <dbReference type="Proteomes" id="UP001138540"/>
    </source>
</evidence>
<dbReference type="Pfam" id="PF00586">
    <property type="entry name" value="AIRS"/>
    <property type="match status" value="1"/>
</dbReference>
<dbReference type="CDD" id="cd02194">
    <property type="entry name" value="ThiL"/>
    <property type="match status" value="1"/>
</dbReference>
<dbReference type="HAMAP" id="MF_02128">
    <property type="entry name" value="TMP_kinase"/>
    <property type="match status" value="1"/>
</dbReference>
<dbReference type="PIRSF" id="PIRSF005303">
    <property type="entry name" value="Thiam_monoph_kin"/>
    <property type="match status" value="1"/>
</dbReference>
<reference evidence="5 6" key="1">
    <citation type="submission" date="2020-08" db="EMBL/GenBank/DDBJ databases">
        <title>Exploring microbial biodiversity for novel pathways involved in the catabolism of aromatic compounds derived from lignin.</title>
        <authorList>
            <person name="Elkins J."/>
        </authorList>
    </citation>
    <scope>NUCLEOTIDE SEQUENCE [LARGE SCALE GENOMIC DNA]</scope>
    <source>
        <strain evidence="5 6">B1D3A</strain>
    </source>
</reference>
<keyword evidence="2" id="KW-0067">ATP-binding</keyword>
<gene>
    <name evidence="2" type="primary">thiL</name>
    <name evidence="5" type="ORF">HNP60_003531</name>
</gene>
<dbReference type="PANTHER" id="PTHR30270:SF0">
    <property type="entry name" value="THIAMINE-MONOPHOSPHATE KINASE"/>
    <property type="match status" value="1"/>
</dbReference>
<feature type="binding site" evidence="2">
    <location>
        <position position="303"/>
    </location>
    <ligand>
        <name>substrate</name>
    </ligand>
</feature>
<protein>
    <recommendedName>
        <fullName evidence="2">Thiamine-monophosphate kinase</fullName>
        <shortName evidence="2">TMP kinase</shortName>
        <shortName evidence="2">Thiamine-phosphate kinase</shortName>
        <ecNumber evidence="2">2.7.4.16</ecNumber>
    </recommendedName>
</protein>
<evidence type="ECO:0000256" key="1">
    <source>
        <dbReference type="ARBA" id="ARBA00022977"/>
    </source>
</evidence>
<dbReference type="EMBL" id="JACHKA010000001">
    <property type="protein sequence ID" value="MBB5987557.1"/>
    <property type="molecule type" value="Genomic_DNA"/>
</dbReference>
<evidence type="ECO:0000259" key="3">
    <source>
        <dbReference type="Pfam" id="PF00586"/>
    </source>
</evidence>
<feature type="binding site" evidence="2">
    <location>
        <position position="70"/>
    </location>
    <ligand>
        <name>Mg(2+)</name>
        <dbReference type="ChEBI" id="CHEBI:18420"/>
        <label>3</label>
    </ligand>
</feature>
<evidence type="ECO:0000259" key="4">
    <source>
        <dbReference type="Pfam" id="PF02769"/>
    </source>
</evidence>
<evidence type="ECO:0000313" key="5">
    <source>
        <dbReference type="EMBL" id="MBB5987557.1"/>
    </source>
</evidence>
<name>A0ABR6NJT9_9SPHN</name>
<feature type="binding site" evidence="2">
    <location>
        <position position="26"/>
    </location>
    <ligand>
        <name>Mg(2+)</name>
        <dbReference type="ChEBI" id="CHEBI:18420"/>
        <label>4</label>
    </ligand>
</feature>
<dbReference type="Gene3D" id="3.30.1330.10">
    <property type="entry name" value="PurM-like, N-terminal domain"/>
    <property type="match status" value="1"/>
</dbReference>
<proteinExistence type="inferred from homology"/>
<feature type="binding site" evidence="2">
    <location>
        <begin position="115"/>
        <end position="116"/>
    </location>
    <ligand>
        <name>ATP</name>
        <dbReference type="ChEBI" id="CHEBI:30616"/>
    </ligand>
</feature>
<feature type="binding site" evidence="2">
    <location>
        <position position="206"/>
    </location>
    <ligand>
        <name>Mg(2+)</name>
        <dbReference type="ChEBI" id="CHEBI:18420"/>
        <label>3</label>
    </ligand>
</feature>
<feature type="binding site" evidence="2">
    <location>
        <position position="42"/>
    </location>
    <ligand>
        <name>Mg(2+)</name>
        <dbReference type="ChEBI" id="CHEBI:18420"/>
        <label>2</label>
    </ligand>
</feature>
<comment type="miscellaneous">
    <text evidence="2">Reaction mechanism of ThiL seems to utilize a direct, inline transfer of the gamma-phosphate of ATP to TMP rather than a phosphorylated enzyme intermediate.</text>
</comment>
<dbReference type="RefSeq" id="WP_184156150.1">
    <property type="nucleotide sequence ID" value="NZ_JACHKA010000001.1"/>
</dbReference>
<feature type="binding site" evidence="2">
    <location>
        <position position="208"/>
    </location>
    <ligand>
        <name>ATP</name>
        <dbReference type="ChEBI" id="CHEBI:30616"/>
    </ligand>
</feature>
<accession>A0ABR6NJT9</accession>
<keyword evidence="2" id="KW-0460">Magnesium</keyword>
<feature type="binding site" evidence="2">
    <location>
        <position position="41"/>
    </location>
    <ligand>
        <name>Mg(2+)</name>
        <dbReference type="ChEBI" id="CHEBI:18420"/>
        <label>1</label>
    </ligand>
</feature>
<dbReference type="GO" id="GO:0009030">
    <property type="term" value="F:thiamine-phosphate kinase activity"/>
    <property type="evidence" value="ECO:0007669"/>
    <property type="project" value="UniProtKB-EC"/>
</dbReference>
<keyword evidence="6" id="KW-1185">Reference proteome</keyword>
<comment type="caution">
    <text evidence="5">The sequence shown here is derived from an EMBL/GenBank/DDBJ whole genome shotgun (WGS) entry which is preliminary data.</text>
</comment>
<feature type="binding site" evidence="2">
    <location>
        <position position="116"/>
    </location>
    <ligand>
        <name>Mg(2+)</name>
        <dbReference type="ChEBI" id="CHEBI:18420"/>
        <label>1</label>
    </ligand>
</feature>
<dbReference type="InterPro" id="IPR016188">
    <property type="entry name" value="PurM-like_N"/>
</dbReference>
<dbReference type="Gene3D" id="3.90.650.10">
    <property type="entry name" value="PurM-like C-terminal domain"/>
    <property type="match status" value="1"/>
</dbReference>
<dbReference type="InterPro" id="IPR010918">
    <property type="entry name" value="PurM-like_C_dom"/>
</dbReference>
<comment type="caution">
    <text evidence="2">Lacks conserved residue(s) required for the propagation of feature annotation.</text>
</comment>
<dbReference type="InterPro" id="IPR036676">
    <property type="entry name" value="PurM-like_C_sf"/>
</dbReference>
<feature type="binding site" evidence="2">
    <location>
        <position position="40"/>
    </location>
    <ligand>
        <name>Mg(2+)</name>
        <dbReference type="ChEBI" id="CHEBI:18420"/>
        <label>4</label>
    </ligand>
</feature>
<feature type="binding site" evidence="2">
    <location>
        <position position="70"/>
    </location>
    <ligand>
        <name>Mg(2+)</name>
        <dbReference type="ChEBI" id="CHEBI:18420"/>
        <label>2</label>
    </ligand>
</feature>
<dbReference type="NCBIfam" id="TIGR01379">
    <property type="entry name" value="thiL"/>
    <property type="match status" value="1"/>
</dbReference>
<dbReference type="InterPro" id="IPR006283">
    <property type="entry name" value="ThiL-like"/>
</dbReference>
<keyword evidence="2 5" id="KW-0808">Transferase</keyword>
<keyword evidence="2 5" id="KW-0418">Kinase</keyword>
<feature type="binding site" evidence="2">
    <location>
        <position position="256"/>
    </location>
    <ligand>
        <name>substrate</name>
    </ligand>
</feature>
<organism evidence="5 6">
    <name type="scientific">Sphingobium lignivorans</name>
    <dbReference type="NCBI Taxonomy" id="2735886"/>
    <lineage>
        <taxon>Bacteria</taxon>
        <taxon>Pseudomonadati</taxon>
        <taxon>Pseudomonadota</taxon>
        <taxon>Alphaproteobacteria</taxon>
        <taxon>Sphingomonadales</taxon>
        <taxon>Sphingomonadaceae</taxon>
        <taxon>Sphingobium</taxon>
    </lineage>
</organism>
<comment type="similarity">
    <text evidence="2">Belongs to the thiamine-monophosphate kinase family.</text>
</comment>
<dbReference type="PANTHER" id="PTHR30270">
    <property type="entry name" value="THIAMINE-MONOPHOSPHATE KINASE"/>
    <property type="match status" value="1"/>
</dbReference>
<feature type="binding site" evidence="2">
    <location>
        <position position="42"/>
    </location>
    <ligand>
        <name>Mg(2+)</name>
        <dbReference type="ChEBI" id="CHEBI:18420"/>
        <label>1</label>
    </ligand>
</feature>
<feature type="domain" description="PurM-like N-terminal" evidence="3">
    <location>
        <begin position="25"/>
        <end position="136"/>
    </location>
</feature>
<dbReference type="InterPro" id="IPR036921">
    <property type="entry name" value="PurM-like_N_sf"/>
</dbReference>
<dbReference type="SUPFAM" id="SSF56042">
    <property type="entry name" value="PurM C-terminal domain-like"/>
    <property type="match status" value="1"/>
</dbReference>
<feature type="binding site" evidence="2">
    <location>
        <position position="70"/>
    </location>
    <ligand>
        <name>Mg(2+)</name>
        <dbReference type="ChEBI" id="CHEBI:18420"/>
        <label>4</label>
    </ligand>
</feature>
<comment type="pathway">
    <text evidence="2">Cofactor biosynthesis; thiamine diphosphate biosynthesis; thiamine diphosphate from thiamine phosphate: step 1/1.</text>
</comment>
<keyword evidence="2" id="KW-0479">Metal-binding</keyword>
<feature type="binding site" evidence="2">
    <location>
        <position position="49"/>
    </location>
    <ligand>
        <name>substrate</name>
    </ligand>
</feature>
<feature type="binding site" evidence="2">
    <location>
        <position position="26"/>
    </location>
    <ligand>
        <name>Mg(2+)</name>
        <dbReference type="ChEBI" id="CHEBI:18420"/>
        <label>3</label>
    </ligand>
</feature>
<feature type="binding site" evidence="2">
    <location>
        <position position="145"/>
    </location>
    <ligand>
        <name>ATP</name>
        <dbReference type="ChEBI" id="CHEBI:30616"/>
    </ligand>
</feature>
<keyword evidence="1 2" id="KW-0784">Thiamine biosynthesis</keyword>
<dbReference type="SUPFAM" id="SSF55326">
    <property type="entry name" value="PurM N-terminal domain-like"/>
    <property type="match status" value="1"/>
</dbReference>
<dbReference type="EC" id="2.7.4.16" evidence="2"/>
<sequence length="306" mass="31760">MSGEADLLRQLRAMATDPAARGLRDDVAVLPTMGEQLVVTTDTIVEGVHFRADDPPETVGWKLAAVNLSDLAAKGAVPRCCMLNHALAGDPGWDSGFLEGLSRALGRFGMPIVGGDTVALPAGTPRTISLTAIGEVPHAVAIPSRSGARPGDRICVSGPVGDAGAGLALLEAGKTSPAELVRAYRVPVPHLTLGQSLAGTVHAMMDVSDGLLIDVARMAEASNCAIQINHVPLSPCYEALRGSSVQARLEAATAGDDYVLLMALPGERDLPRGLIQVGHCKRGEGVSLRLDGKAVRLPARLGYEHG</sequence>
<dbReference type="Proteomes" id="UP001138540">
    <property type="component" value="Unassembled WGS sequence"/>
</dbReference>
<comment type="function">
    <text evidence="2">Catalyzes the ATP-dependent phosphorylation of thiamine-monophosphate (TMP) to form thiamine-pyrophosphate (TPP), the active form of vitamin B1.</text>
</comment>
<evidence type="ECO:0000256" key="2">
    <source>
        <dbReference type="HAMAP-Rule" id="MF_02128"/>
    </source>
</evidence>